<dbReference type="SUPFAM" id="SSF52218">
    <property type="entry name" value="Flavoproteins"/>
    <property type="match status" value="1"/>
</dbReference>
<dbReference type="AlphaFoldDB" id="A0A1X7JWP6"/>
<dbReference type="EMBL" id="FXAR01000007">
    <property type="protein sequence ID" value="SMG32154.1"/>
    <property type="molecule type" value="Genomic_DNA"/>
</dbReference>
<evidence type="ECO:0000313" key="5">
    <source>
        <dbReference type="Proteomes" id="UP000568696"/>
    </source>
</evidence>
<evidence type="ECO:0000313" key="2">
    <source>
        <dbReference type="EMBL" id="NLP40525.1"/>
    </source>
</evidence>
<dbReference type="InterPro" id="IPR029039">
    <property type="entry name" value="Flavoprotein-like_sf"/>
</dbReference>
<keyword evidence="4" id="KW-1185">Reference proteome</keyword>
<dbReference type="RefSeq" id="WP_085550057.1">
    <property type="nucleotide sequence ID" value="NZ_FXAR01000007.1"/>
</dbReference>
<reference evidence="4" key="1">
    <citation type="submission" date="2017-04" db="EMBL/GenBank/DDBJ databases">
        <authorList>
            <person name="Varghese N."/>
            <person name="Submissions S."/>
        </authorList>
    </citation>
    <scope>NUCLEOTIDE SEQUENCE [LARGE SCALE GENOMIC DNA]</scope>
    <source>
        <strain evidence="4">VDS</strain>
    </source>
</reference>
<proteinExistence type="predicted"/>
<feature type="domain" description="NADPH-dependent FMN reductase-like" evidence="1">
    <location>
        <begin position="1"/>
        <end position="148"/>
    </location>
</feature>
<dbReference type="Proteomes" id="UP000193309">
    <property type="component" value="Unassembled WGS sequence"/>
</dbReference>
<dbReference type="OrthoDB" id="9812295at2"/>
<dbReference type="Gene3D" id="3.40.50.360">
    <property type="match status" value="1"/>
</dbReference>
<sequence length="182" mass="20000">MKIGIVIGSVRDGRFGEGVGQWVTEAAQKREAATYEVLDLKEFNVPLLTSATVPGAANKQYDDENVTAWSQAVDSCDGFVFITPEYNHGVPGAMKNAYDSLGMEWWGKPVAFVSYGAAEGVRAVESWRQIVGNFQQYDVRNQVTLSIFNDVDDNGFAPQERRAGELDTMLGDLEKLVAQLAK</sequence>
<dbReference type="STRING" id="1610489.SAMN06295981_1954"/>
<evidence type="ECO:0000313" key="3">
    <source>
        <dbReference type="EMBL" id="SMG32154.1"/>
    </source>
</evidence>
<evidence type="ECO:0000259" key="1">
    <source>
        <dbReference type="Pfam" id="PF03358"/>
    </source>
</evidence>
<dbReference type="GO" id="GO:0016491">
    <property type="term" value="F:oxidoreductase activity"/>
    <property type="evidence" value="ECO:0007669"/>
    <property type="project" value="InterPro"/>
</dbReference>
<protein>
    <submittedName>
        <fullName evidence="3">NAD(P)H-dependent FMN reductase</fullName>
    </submittedName>
    <submittedName>
        <fullName evidence="2">NAD(P)H-dependent oxidoreductase</fullName>
    </submittedName>
</protein>
<dbReference type="PANTHER" id="PTHR30543:SF21">
    <property type="entry name" value="NAD(P)H-DEPENDENT FMN REDUCTASE LOT6"/>
    <property type="match status" value="1"/>
</dbReference>
<dbReference type="PANTHER" id="PTHR30543">
    <property type="entry name" value="CHROMATE REDUCTASE"/>
    <property type="match status" value="1"/>
</dbReference>
<reference evidence="3" key="2">
    <citation type="submission" date="2017-04" db="EMBL/GenBank/DDBJ databases">
        <authorList>
            <person name="Afonso C.L."/>
            <person name="Miller P.J."/>
            <person name="Scott M.A."/>
            <person name="Spackman E."/>
            <person name="Goraichik I."/>
            <person name="Dimitrov K.M."/>
            <person name="Suarez D.L."/>
            <person name="Swayne D.E."/>
        </authorList>
    </citation>
    <scope>NUCLEOTIDE SEQUENCE [LARGE SCALE GENOMIC DNA]</scope>
    <source>
        <strain evidence="3">VDS</strain>
    </source>
</reference>
<evidence type="ECO:0000313" key="4">
    <source>
        <dbReference type="Proteomes" id="UP000193309"/>
    </source>
</evidence>
<gene>
    <name evidence="2" type="ORF">GX356_12585</name>
    <name evidence="3" type="ORF">SAMN06295981_1954</name>
</gene>
<dbReference type="InterPro" id="IPR050712">
    <property type="entry name" value="NAD(P)H-dep_reductase"/>
</dbReference>
<name>A0A1X7JWP6_9CORY</name>
<dbReference type="EMBL" id="JAAYSN010000353">
    <property type="protein sequence ID" value="NLP40525.1"/>
    <property type="molecule type" value="Genomic_DNA"/>
</dbReference>
<dbReference type="Proteomes" id="UP000568696">
    <property type="component" value="Unassembled WGS sequence"/>
</dbReference>
<dbReference type="InterPro" id="IPR005025">
    <property type="entry name" value="FMN_Rdtase-like_dom"/>
</dbReference>
<dbReference type="GO" id="GO:0005829">
    <property type="term" value="C:cytosol"/>
    <property type="evidence" value="ECO:0007669"/>
    <property type="project" value="TreeGrafter"/>
</dbReference>
<organism evidence="3 4">
    <name type="scientific">Corynebacterium pollutisoli</name>
    <dbReference type="NCBI Taxonomy" id="1610489"/>
    <lineage>
        <taxon>Bacteria</taxon>
        <taxon>Bacillati</taxon>
        <taxon>Actinomycetota</taxon>
        <taxon>Actinomycetes</taxon>
        <taxon>Mycobacteriales</taxon>
        <taxon>Corynebacteriaceae</taxon>
        <taxon>Corynebacterium</taxon>
    </lineage>
</organism>
<accession>A0A1X7JWP6</accession>
<reference evidence="2 5" key="3">
    <citation type="journal article" date="2020" name="Biotechnol. Biofuels">
        <title>New insights from the biogas microbiome by comprehensive genome-resolved metagenomics of nearly 1600 species originating from multiple anaerobic digesters.</title>
        <authorList>
            <person name="Campanaro S."/>
            <person name="Treu L."/>
            <person name="Rodriguez-R L.M."/>
            <person name="Kovalovszki A."/>
            <person name="Ziels R.M."/>
            <person name="Maus I."/>
            <person name="Zhu X."/>
            <person name="Kougias P.G."/>
            <person name="Basile A."/>
            <person name="Luo G."/>
            <person name="Schluter A."/>
            <person name="Konstantinidis K.T."/>
            <person name="Angelidaki I."/>
        </authorList>
    </citation>
    <scope>NUCLEOTIDE SEQUENCE [LARGE SCALE GENOMIC DNA]</scope>
    <source>
        <strain evidence="2">AS23ysBPME_344</strain>
    </source>
</reference>
<dbReference type="Pfam" id="PF03358">
    <property type="entry name" value="FMN_red"/>
    <property type="match status" value="1"/>
</dbReference>
<dbReference type="GO" id="GO:0010181">
    <property type="term" value="F:FMN binding"/>
    <property type="evidence" value="ECO:0007669"/>
    <property type="project" value="TreeGrafter"/>
</dbReference>